<feature type="region of interest" description="Disordered" evidence="1">
    <location>
        <begin position="469"/>
        <end position="488"/>
    </location>
</feature>
<gene>
    <name evidence="2" type="ORF">CHLRE_17g697600v5</name>
</gene>
<evidence type="ECO:0000256" key="1">
    <source>
        <dbReference type="SAM" id="MobiDB-lite"/>
    </source>
</evidence>
<dbReference type="GO" id="GO:0071944">
    <property type="term" value="C:cell periphery"/>
    <property type="evidence" value="ECO:0000318"/>
    <property type="project" value="GO_Central"/>
</dbReference>
<feature type="compositionally biased region" description="Low complexity" evidence="1">
    <location>
        <begin position="348"/>
        <end position="372"/>
    </location>
</feature>
<dbReference type="InterPro" id="IPR036770">
    <property type="entry name" value="Ankyrin_rpt-contain_sf"/>
</dbReference>
<proteinExistence type="predicted"/>
<protein>
    <submittedName>
        <fullName evidence="2">Uncharacterized protein</fullName>
    </submittedName>
</protein>
<dbReference type="GO" id="GO:0030149">
    <property type="term" value="P:sphingolipid catabolic process"/>
    <property type="evidence" value="ECO:0000318"/>
    <property type="project" value="GO_Central"/>
</dbReference>
<organism evidence="2 3">
    <name type="scientific">Chlamydomonas reinhardtii</name>
    <name type="common">Chlamydomonas smithii</name>
    <dbReference type="NCBI Taxonomy" id="3055"/>
    <lineage>
        <taxon>Eukaryota</taxon>
        <taxon>Viridiplantae</taxon>
        <taxon>Chlorophyta</taxon>
        <taxon>core chlorophytes</taxon>
        <taxon>Chlorophyceae</taxon>
        <taxon>CS clade</taxon>
        <taxon>Chlamydomonadales</taxon>
        <taxon>Chlamydomonadaceae</taxon>
        <taxon>Chlamydomonas</taxon>
    </lineage>
</organism>
<evidence type="ECO:0000313" key="3">
    <source>
        <dbReference type="Proteomes" id="UP000006906"/>
    </source>
</evidence>
<dbReference type="SUPFAM" id="SSF48403">
    <property type="entry name" value="Ankyrin repeat"/>
    <property type="match status" value="1"/>
</dbReference>
<dbReference type="GeneID" id="66056869"/>
<dbReference type="Proteomes" id="UP000006906">
    <property type="component" value="Chromosome 17"/>
</dbReference>
<dbReference type="EMBL" id="CM008978">
    <property type="protein sequence ID" value="PNW69903.1"/>
    <property type="molecule type" value="Genomic_DNA"/>
</dbReference>
<dbReference type="Gene3D" id="1.25.40.20">
    <property type="entry name" value="Ankyrin repeat-containing domain"/>
    <property type="match status" value="1"/>
</dbReference>
<dbReference type="KEGG" id="cre:CHLRE_17g697600v5"/>
<dbReference type="GO" id="GO:0004620">
    <property type="term" value="F:phospholipase activity"/>
    <property type="evidence" value="ECO:0000318"/>
    <property type="project" value="GO_Central"/>
</dbReference>
<sequence length="932" mass="95410">MTVNPEITPYDEQSEPATGRPALKSTGRTFSTDTGELAPPCAHSDPSPHQPHPAAPLNSSLDADASCPGAAVWLPGVADRIISFLAPTDICLVIRPLCRALAAQYAAHTTAHLSHPVHPAIFAAHWDNERALRRLGLARRQDLIRLAARSGVLPNLQLALRVCGLAAPPPLALAAAAAGGHVAACELLHDLGAPFANALSAAAGGGHRVCCECLLGRGCAWDEAAVRAAAKGGHVELMVWLLERTPQPGQGQMLGQGRGRGQQENGQAGEGQKGQSAHPFRRSAAPAKRVPGSAATATATATATGSSSTGGVDPVLLLEAVAAGCSLPELQHWYSAWFGPAAAASTQTQTPSSASSAAAVPGDDGPSGLGLLLRRDRYPPPPPELLQQQPQPGRAMRGWNRPGSAAARRRAASPAARQLSRAQDHHEAVCGLLAAAAASPTPDWQAKVAWLLRELWADAAAVLALASGREPPAPAEPPAPGGAWPAAEQQVQLQRQQRELRERRGSAAMGLVAEAAAGCGAAASAAASAAARAAGAAGSASATSGAVGRLRWLAAHLGPEFAPDSRAAEAAARAGDAAALSYLRGVGVRLADGQVELLAADSGSVACLQVLEAWWASQEPERGPELDEVAAAVAGPGLGLGAAAAAAAAAAGPDGGRRESRLHASTPFRLARHGHTAALDWYFATRDTDSFSRSGLLRWAVHSGRLDTVVWILRRAARGNAPLLPELAQELDVGAAEAVGAARAGGSSGAGGGGGSGRTAVLFDVGGEIGDCGWQFDVKLFAQAAAAGNVEVLGLIRRLAPELGPEAAHAWLEPARSGDLLTLRALGQLGCPADGRGDIFTRAVFAHGMAAPLPALRLMLEEARVSVCWNDAVAAAARRRADASEVVAWLAAQQGRPERAGQGVIKEEVFWKPSAGAAPAGVQARKPRCVVQ</sequence>
<dbReference type="GO" id="GO:0005783">
    <property type="term" value="C:endoplasmic reticulum"/>
    <property type="evidence" value="ECO:0000318"/>
    <property type="project" value="GO_Central"/>
</dbReference>
<feature type="compositionally biased region" description="Low complexity" evidence="1">
    <location>
        <begin position="385"/>
        <end position="394"/>
    </location>
</feature>
<feature type="compositionally biased region" description="Pro residues" evidence="1">
    <location>
        <begin position="471"/>
        <end position="480"/>
    </location>
</feature>
<evidence type="ECO:0000313" key="2">
    <source>
        <dbReference type="EMBL" id="PNW69903.1"/>
    </source>
</evidence>
<accession>A0A2K3CNQ1</accession>
<dbReference type="AlphaFoldDB" id="A0A2K3CNQ1"/>
<feature type="compositionally biased region" description="Low complexity" evidence="1">
    <location>
        <begin position="292"/>
        <end position="311"/>
    </location>
</feature>
<keyword evidence="3" id="KW-1185">Reference proteome</keyword>
<dbReference type="PANTHER" id="PTHR12393">
    <property type="entry name" value="SPHINGOMYELIN PHOSPHODIESTERASE RELATED"/>
    <property type="match status" value="1"/>
</dbReference>
<dbReference type="OrthoDB" id="549705at2759"/>
<dbReference type="InParanoid" id="A0A2K3CNQ1"/>
<dbReference type="RefSeq" id="XP_042914308.1">
    <property type="nucleotide sequence ID" value="XM_043071849.1"/>
</dbReference>
<feature type="region of interest" description="Disordered" evidence="1">
    <location>
        <begin position="1"/>
        <end position="60"/>
    </location>
</feature>
<dbReference type="GO" id="GO:0016020">
    <property type="term" value="C:membrane"/>
    <property type="evidence" value="ECO:0000318"/>
    <property type="project" value="GO_Central"/>
</dbReference>
<dbReference type="PANTHER" id="PTHR12393:SF6">
    <property type="entry name" value="SPHINGOMYELIN PHOSPHODIESTERASE 2"/>
    <property type="match status" value="1"/>
</dbReference>
<feature type="region of interest" description="Disordered" evidence="1">
    <location>
        <begin position="248"/>
        <end position="311"/>
    </location>
</feature>
<dbReference type="Gramene" id="PNW69903">
    <property type="protein sequence ID" value="PNW69903"/>
    <property type="gene ID" value="CHLRE_17g697600v5"/>
</dbReference>
<name>A0A2K3CNQ1_CHLRE</name>
<feature type="region of interest" description="Disordered" evidence="1">
    <location>
        <begin position="348"/>
        <end position="415"/>
    </location>
</feature>
<reference evidence="2 3" key="1">
    <citation type="journal article" date="2007" name="Science">
        <title>The Chlamydomonas genome reveals the evolution of key animal and plant functions.</title>
        <authorList>
            <person name="Merchant S.S."/>
            <person name="Prochnik S.E."/>
            <person name="Vallon O."/>
            <person name="Harris E.H."/>
            <person name="Karpowicz S.J."/>
            <person name="Witman G.B."/>
            <person name="Terry A."/>
            <person name="Salamov A."/>
            <person name="Fritz-Laylin L.K."/>
            <person name="Marechal-Drouard L."/>
            <person name="Marshall W.F."/>
            <person name="Qu L.H."/>
            <person name="Nelson D.R."/>
            <person name="Sanderfoot A.A."/>
            <person name="Spalding M.H."/>
            <person name="Kapitonov V.V."/>
            <person name="Ren Q."/>
            <person name="Ferris P."/>
            <person name="Lindquist E."/>
            <person name="Shapiro H."/>
            <person name="Lucas S.M."/>
            <person name="Grimwood J."/>
            <person name="Schmutz J."/>
            <person name="Cardol P."/>
            <person name="Cerutti H."/>
            <person name="Chanfreau G."/>
            <person name="Chen C.L."/>
            <person name="Cognat V."/>
            <person name="Croft M.T."/>
            <person name="Dent R."/>
            <person name="Dutcher S."/>
            <person name="Fernandez E."/>
            <person name="Fukuzawa H."/>
            <person name="Gonzalez-Ballester D."/>
            <person name="Gonzalez-Halphen D."/>
            <person name="Hallmann A."/>
            <person name="Hanikenne M."/>
            <person name="Hippler M."/>
            <person name="Inwood W."/>
            <person name="Jabbari K."/>
            <person name="Kalanon M."/>
            <person name="Kuras R."/>
            <person name="Lefebvre P.A."/>
            <person name="Lemaire S.D."/>
            <person name="Lobanov A.V."/>
            <person name="Lohr M."/>
            <person name="Manuell A."/>
            <person name="Meier I."/>
            <person name="Mets L."/>
            <person name="Mittag M."/>
            <person name="Mittelmeier T."/>
            <person name="Moroney J.V."/>
            <person name="Moseley J."/>
            <person name="Napoli C."/>
            <person name="Nedelcu A.M."/>
            <person name="Niyogi K."/>
            <person name="Novoselov S.V."/>
            <person name="Paulsen I.T."/>
            <person name="Pazour G."/>
            <person name="Purton S."/>
            <person name="Ral J.P."/>
            <person name="Riano-Pachon D.M."/>
            <person name="Riekhof W."/>
            <person name="Rymarquis L."/>
            <person name="Schroda M."/>
            <person name="Stern D."/>
            <person name="Umen J."/>
            <person name="Willows R."/>
            <person name="Wilson N."/>
            <person name="Zimmer S.L."/>
            <person name="Allmer J."/>
            <person name="Balk J."/>
            <person name="Bisova K."/>
            <person name="Chen C.J."/>
            <person name="Elias M."/>
            <person name="Gendler K."/>
            <person name="Hauser C."/>
            <person name="Lamb M.R."/>
            <person name="Ledford H."/>
            <person name="Long J.C."/>
            <person name="Minagawa J."/>
            <person name="Page M.D."/>
            <person name="Pan J."/>
            <person name="Pootakham W."/>
            <person name="Roje S."/>
            <person name="Rose A."/>
            <person name="Stahlberg E."/>
            <person name="Terauchi A.M."/>
            <person name="Yang P."/>
            <person name="Ball S."/>
            <person name="Bowler C."/>
            <person name="Dieckmann C.L."/>
            <person name="Gladyshev V.N."/>
            <person name="Green P."/>
            <person name="Jorgensen R."/>
            <person name="Mayfield S."/>
            <person name="Mueller-Roeber B."/>
            <person name="Rajamani S."/>
            <person name="Sayre R.T."/>
            <person name="Brokstein P."/>
            <person name="Dubchak I."/>
            <person name="Goodstein D."/>
            <person name="Hornick L."/>
            <person name="Huang Y.W."/>
            <person name="Jhaveri J."/>
            <person name="Luo Y."/>
            <person name="Martinez D."/>
            <person name="Ngau W.C."/>
            <person name="Otillar B."/>
            <person name="Poliakov A."/>
            <person name="Porter A."/>
            <person name="Szajkowski L."/>
            <person name="Werner G."/>
            <person name="Zhou K."/>
            <person name="Grigoriev I.V."/>
            <person name="Rokhsar D.S."/>
            <person name="Grossman A.R."/>
        </authorList>
    </citation>
    <scope>NUCLEOTIDE SEQUENCE [LARGE SCALE GENOMIC DNA]</scope>
    <source>
        <strain evidence="3">CC-503</strain>
    </source>
</reference>
<dbReference type="GO" id="GO:0046513">
    <property type="term" value="P:ceramide biosynthetic process"/>
    <property type="evidence" value="ECO:0000318"/>
    <property type="project" value="GO_Central"/>
</dbReference>